<feature type="region of interest" description="Disordered" evidence="1">
    <location>
        <begin position="101"/>
        <end position="124"/>
    </location>
</feature>
<dbReference type="Proteomes" id="UP000008782">
    <property type="component" value="Unassembled WGS sequence"/>
</dbReference>
<organism evidence="3">
    <name type="scientific">Colletotrichum graminicola (strain M1.001 / M2 / FGSC 10212)</name>
    <name type="common">Maize anthracnose fungus</name>
    <name type="synonym">Glomerella graminicola</name>
    <dbReference type="NCBI Taxonomy" id="645133"/>
    <lineage>
        <taxon>Eukaryota</taxon>
        <taxon>Fungi</taxon>
        <taxon>Dikarya</taxon>
        <taxon>Ascomycota</taxon>
        <taxon>Pezizomycotina</taxon>
        <taxon>Sordariomycetes</taxon>
        <taxon>Hypocreomycetidae</taxon>
        <taxon>Glomerellales</taxon>
        <taxon>Glomerellaceae</taxon>
        <taxon>Colletotrichum</taxon>
        <taxon>Colletotrichum graminicola species complex</taxon>
    </lineage>
</organism>
<dbReference type="STRING" id="645133.E3R0I5"/>
<protein>
    <submittedName>
        <fullName evidence="2">Uncharacterized protein</fullName>
    </submittedName>
</protein>
<keyword evidence="3" id="KW-1185">Reference proteome</keyword>
<feature type="region of interest" description="Disordered" evidence="1">
    <location>
        <begin position="231"/>
        <end position="257"/>
    </location>
</feature>
<dbReference type="eggNOG" id="ENOG502R0Q2">
    <property type="taxonomic scope" value="Eukaryota"/>
</dbReference>
<feature type="compositionally biased region" description="Pro residues" evidence="1">
    <location>
        <begin position="236"/>
        <end position="245"/>
    </location>
</feature>
<dbReference type="OrthoDB" id="4823581at2759"/>
<gene>
    <name evidence="2" type="ORF">GLRG_11768</name>
</gene>
<dbReference type="GeneID" id="24417132"/>
<dbReference type="VEuPathDB" id="FungiDB:GLRG_11768"/>
<dbReference type="EMBL" id="GG697446">
    <property type="protein sequence ID" value="EFQ36623.1"/>
    <property type="molecule type" value="Genomic_DNA"/>
</dbReference>
<name>E3R0I5_COLGM</name>
<evidence type="ECO:0000313" key="3">
    <source>
        <dbReference type="Proteomes" id="UP000008782"/>
    </source>
</evidence>
<sequence length="501" mass="55089">MAPSSIPANPTQWHAAAREANLENTSLGSMDEHRAFSGSTMPHAAFLQLRAIWPHRLPSIAAMQNLQCGGFFDRNDLHLAERIIEHKAGTKGALEAFIKEISSPSTPNPRPGGDGANDPDEEEAFSDDVLGPFLPILSLWKLLRSPGPASPALQATPAVIFSSHNEFGRDIAKLDYAKPAVGSCEIECEDETNLVALPSPDLLETPSKSRQDDPLMGCLAAIRALSLQDDAAIGKPPTPQPPSQDDPPYARQTAFARSRTSYETQTSTFFTAFFHALYAYTLSRISSSCIQVRPEEVPYTFGKGRGNRESGRRNGLFVACPDGAFYSTNNPSRKGSPFAFFELKPLPRASAQQRILREETAETVAILSHDLRGGKLRVRRAGDNPLPSSSLGHDEARPDLDKHHRLMISLDKDEFWLIHASFTDKYLTYITDMEQTTLPALHLGDDEFIEFRTYGPLRIGMRDELGCFCAIAIALALHQLKTSDIGRSLLLRLERGPELAG</sequence>
<reference evidence="3" key="1">
    <citation type="journal article" date="2012" name="Nat. Genet.">
        <title>Lifestyle transitions in plant pathogenic Colletotrichum fungi deciphered by genome and transcriptome analyses.</title>
        <authorList>
            <person name="O'Connell R.J."/>
            <person name="Thon M.R."/>
            <person name="Hacquard S."/>
            <person name="Amyotte S.G."/>
            <person name="Kleemann J."/>
            <person name="Torres M.F."/>
            <person name="Damm U."/>
            <person name="Buiate E.A."/>
            <person name="Epstein L."/>
            <person name="Alkan N."/>
            <person name="Altmueller J."/>
            <person name="Alvarado-Balderrama L."/>
            <person name="Bauser C.A."/>
            <person name="Becker C."/>
            <person name="Birren B.W."/>
            <person name="Chen Z."/>
            <person name="Choi J."/>
            <person name="Crouch J.A."/>
            <person name="Duvick J.P."/>
            <person name="Farman M.A."/>
            <person name="Gan P."/>
            <person name="Heiman D."/>
            <person name="Henrissat B."/>
            <person name="Howard R.J."/>
            <person name="Kabbage M."/>
            <person name="Koch C."/>
            <person name="Kracher B."/>
            <person name="Kubo Y."/>
            <person name="Law A.D."/>
            <person name="Lebrun M.-H."/>
            <person name="Lee Y.-H."/>
            <person name="Miyara I."/>
            <person name="Moore N."/>
            <person name="Neumann U."/>
            <person name="Nordstroem K."/>
            <person name="Panaccione D.G."/>
            <person name="Panstruga R."/>
            <person name="Place M."/>
            <person name="Proctor R.H."/>
            <person name="Prusky D."/>
            <person name="Rech G."/>
            <person name="Reinhardt R."/>
            <person name="Rollins J.A."/>
            <person name="Rounsley S."/>
            <person name="Schardl C.L."/>
            <person name="Schwartz D.C."/>
            <person name="Shenoy N."/>
            <person name="Shirasu K."/>
            <person name="Sikhakolli U.R."/>
            <person name="Stueber K."/>
            <person name="Sukno S.A."/>
            <person name="Sweigard J.A."/>
            <person name="Takano Y."/>
            <person name="Takahara H."/>
            <person name="Trail F."/>
            <person name="van der Does H.C."/>
            <person name="Voll L.M."/>
            <person name="Will I."/>
            <person name="Young S."/>
            <person name="Zeng Q."/>
            <person name="Zhang J."/>
            <person name="Zhou S."/>
            <person name="Dickman M.B."/>
            <person name="Schulze-Lefert P."/>
            <person name="Ver Loren van Themaat E."/>
            <person name="Ma L.-J."/>
            <person name="Vaillancourt L.J."/>
        </authorList>
    </citation>
    <scope>NUCLEOTIDE SEQUENCE [LARGE SCALE GENOMIC DNA]</scope>
    <source>
        <strain evidence="3">M1.001 / M2 / FGSC 10212</strain>
    </source>
</reference>
<dbReference type="AlphaFoldDB" id="E3R0I5"/>
<accession>E3R0I5</accession>
<dbReference type="RefSeq" id="XP_008100643.1">
    <property type="nucleotide sequence ID" value="XM_008102452.1"/>
</dbReference>
<proteinExistence type="predicted"/>
<evidence type="ECO:0000313" key="2">
    <source>
        <dbReference type="EMBL" id="EFQ36623.1"/>
    </source>
</evidence>
<dbReference type="HOGENOM" id="CLU_560210_0_0_1"/>
<evidence type="ECO:0000256" key="1">
    <source>
        <dbReference type="SAM" id="MobiDB-lite"/>
    </source>
</evidence>